<dbReference type="AlphaFoldDB" id="A0A8I1K3Z7"/>
<keyword evidence="1" id="KW-0812">Transmembrane</keyword>
<dbReference type="NCBIfam" id="TIGR02532">
    <property type="entry name" value="IV_pilin_GFxxxE"/>
    <property type="match status" value="1"/>
</dbReference>
<dbReference type="InterPro" id="IPR013362">
    <property type="entry name" value="Pilus_4_PilV"/>
</dbReference>
<comment type="caution">
    <text evidence="2">The sequence shown here is derived from an EMBL/GenBank/DDBJ whole genome shotgun (WGS) entry which is preliminary data.</text>
</comment>
<evidence type="ECO:0000256" key="1">
    <source>
        <dbReference type="SAM" id="Phobius"/>
    </source>
</evidence>
<evidence type="ECO:0000313" key="2">
    <source>
        <dbReference type="EMBL" id="MBJ2255944.1"/>
    </source>
</evidence>
<name>A0A8I1K3Z7_9PSED</name>
<dbReference type="Proteomes" id="UP000658390">
    <property type="component" value="Unassembled WGS sequence"/>
</dbReference>
<keyword evidence="1" id="KW-0472">Membrane</keyword>
<dbReference type="PROSITE" id="PS00409">
    <property type="entry name" value="PROKAR_NTER_METHYL"/>
    <property type="match status" value="1"/>
</dbReference>
<dbReference type="EMBL" id="JAEKCZ010000004">
    <property type="protein sequence ID" value="MBJ2255944.1"/>
    <property type="molecule type" value="Genomic_DNA"/>
</dbReference>
<sequence length="152" mass="15959">MVRICKGRQAGMTLIEVLIALLILVITLFGAGAVQLNALKYTASALKSTQASFIGYSMLDRMRANSTGDYRISGLGQIRPAATDVINQDLNEFKRSIHQFAGDSASAAIALNGGQVSITLQWDDVRAVGKPGALGVFSLSSNLVADTAAKAS</sequence>
<evidence type="ECO:0000313" key="3">
    <source>
        <dbReference type="Proteomes" id="UP000658390"/>
    </source>
</evidence>
<dbReference type="NCBIfam" id="TIGR02523">
    <property type="entry name" value="type_IV_pilV"/>
    <property type="match status" value="1"/>
</dbReference>
<organism evidence="2 3">
    <name type="scientific">Pseudomonas psychrophila</name>
    <dbReference type="NCBI Taxonomy" id="122355"/>
    <lineage>
        <taxon>Bacteria</taxon>
        <taxon>Pseudomonadati</taxon>
        <taxon>Pseudomonadota</taxon>
        <taxon>Gammaproteobacteria</taxon>
        <taxon>Pseudomonadales</taxon>
        <taxon>Pseudomonadaceae</taxon>
        <taxon>Pseudomonas</taxon>
    </lineage>
</organism>
<reference evidence="2" key="1">
    <citation type="submission" date="2020-12" db="EMBL/GenBank/DDBJ databases">
        <title>Antibiotic resistance and phylogeny of Pseudomonas spp. isolated over three decades from chicken meat in the Norwegian food chain.</title>
        <authorList>
            <person name="Moen B."/>
        </authorList>
    </citation>
    <scope>NUCLEOTIDE SEQUENCE</scope>
    <source>
        <strain evidence="2">MF6762</strain>
    </source>
</reference>
<keyword evidence="1" id="KW-1133">Transmembrane helix</keyword>
<protein>
    <submittedName>
        <fullName evidence="2">Type IV pilus modification protein PilV</fullName>
    </submittedName>
</protein>
<dbReference type="InterPro" id="IPR012902">
    <property type="entry name" value="N_methyl_site"/>
</dbReference>
<feature type="transmembrane region" description="Helical" evidence="1">
    <location>
        <begin position="12"/>
        <end position="34"/>
    </location>
</feature>
<dbReference type="RefSeq" id="WP_198821278.1">
    <property type="nucleotide sequence ID" value="NZ_JAEKCZ010000004.1"/>
</dbReference>
<gene>
    <name evidence="2" type="primary">pilV</name>
    <name evidence="2" type="ORF">JFT45_05350</name>
</gene>
<accession>A0A8I1K3Z7</accession>
<proteinExistence type="predicted"/>
<dbReference type="Pfam" id="PF07963">
    <property type="entry name" value="N_methyl"/>
    <property type="match status" value="1"/>
</dbReference>